<gene>
    <name evidence="2" type="ORF">MGWOODY_Mmi2102</name>
</gene>
<dbReference type="InterPro" id="IPR045741">
    <property type="entry name" value="PorV"/>
</dbReference>
<organism evidence="2">
    <name type="scientific">hydrothermal vent metagenome</name>
    <dbReference type="NCBI Taxonomy" id="652676"/>
    <lineage>
        <taxon>unclassified sequences</taxon>
        <taxon>metagenomes</taxon>
        <taxon>ecological metagenomes</taxon>
    </lineage>
</organism>
<evidence type="ECO:0000313" key="2">
    <source>
        <dbReference type="EMBL" id="CUV10659.1"/>
    </source>
</evidence>
<reference evidence="2" key="1">
    <citation type="submission" date="2015-10" db="EMBL/GenBank/DDBJ databases">
        <authorList>
            <person name="Gilbert D.G."/>
        </authorList>
    </citation>
    <scope>NUCLEOTIDE SEQUENCE</scope>
</reference>
<dbReference type="Pfam" id="PF19572">
    <property type="entry name" value="PorV"/>
    <property type="match status" value="1"/>
</dbReference>
<sequence length="312" mass="33963">MTKLNAEIKKVAQSGYQFLKIDADARAAAMGGAFILVGTGASSMFYNPAGMTEQPVSIDFFSTQTNWLADIGYYSLGVTKKLGNFGVIGFSMQTSDYGSIIGTRVADNTAGFIETGNIEVEALAMGVSFAKSLTDRFSVGGQVKFVSQSLGNTLMPDGSEKSNKTDGLAYDFGTIYYPGIKSFRFGMGVRNFSKNFKYEDDSFPLPLTFTMGVALDVMDFVGSFGENHNLLVEVDAVHPIDYTERVNMGIEYGFKKIFFLRGGYKFNHDTEGLSLGVGFSIRLIGLMTKLSYSFNDAGSFYPVNRISIGISL</sequence>
<dbReference type="AlphaFoldDB" id="A0A160VJU1"/>
<dbReference type="EMBL" id="FAXC01000460">
    <property type="protein sequence ID" value="CUV10659.1"/>
    <property type="molecule type" value="Genomic_DNA"/>
</dbReference>
<evidence type="ECO:0000259" key="1">
    <source>
        <dbReference type="Pfam" id="PF19572"/>
    </source>
</evidence>
<name>A0A160VJU1_9ZZZZ</name>
<dbReference type="NCBIfam" id="NF033709">
    <property type="entry name" value="PorV_fam"/>
    <property type="match status" value="1"/>
</dbReference>
<feature type="domain" description="Type IX secretion system protein PorV" evidence="1">
    <location>
        <begin position="9"/>
        <end position="217"/>
    </location>
</feature>
<dbReference type="Gene3D" id="2.40.160.60">
    <property type="entry name" value="Outer membrane protein transport protein (OMPP1/FadL/TodX)"/>
    <property type="match status" value="1"/>
</dbReference>
<dbReference type="SUPFAM" id="SSF56935">
    <property type="entry name" value="Porins"/>
    <property type="match status" value="1"/>
</dbReference>
<proteinExistence type="predicted"/>
<protein>
    <recommendedName>
        <fullName evidence="1">Type IX secretion system protein PorV domain-containing protein</fullName>
    </recommendedName>
</protein>
<accession>A0A160VJU1</accession>